<proteinExistence type="predicted"/>
<dbReference type="InterPro" id="IPR011438">
    <property type="entry name" value="DUF1541"/>
</dbReference>
<dbReference type="Proteomes" id="UP000634435">
    <property type="component" value="Unassembled WGS sequence"/>
</dbReference>
<evidence type="ECO:0000256" key="1">
    <source>
        <dbReference type="SAM" id="MobiDB-lite"/>
    </source>
</evidence>
<feature type="domain" description="DUF1541" evidence="3">
    <location>
        <begin position="140"/>
        <end position="190"/>
    </location>
</feature>
<name>A0ABQ2DX90_9BACI</name>
<sequence length="198" mass="21275">MNKKAYVIGLISLLSLIVLTACSNSQDKPDNSGEQQTTETEATSSEHDGHEGMNHSSSGEVPDDLKEADNPKYEVGSKATIETDHMAGMNGAEATISGAYDTTVYTITYTPTNGGEKVEDHKWVIREELADVEQEPINAGSTATINASHMEGMVGATATITSAKETTVYMVDYQSTTDGEAVKNHKWVTEDELAPITK</sequence>
<evidence type="ECO:0000313" key="5">
    <source>
        <dbReference type="Proteomes" id="UP000634435"/>
    </source>
</evidence>
<evidence type="ECO:0000313" key="4">
    <source>
        <dbReference type="EMBL" id="GGJ71464.1"/>
    </source>
</evidence>
<feature type="compositionally biased region" description="Low complexity" evidence="1">
    <location>
        <begin position="34"/>
        <end position="43"/>
    </location>
</feature>
<organism evidence="4 5">
    <name type="scientific">Virgibacillus kapii</name>
    <dbReference type="NCBI Taxonomy" id="1638645"/>
    <lineage>
        <taxon>Bacteria</taxon>
        <taxon>Bacillati</taxon>
        <taxon>Bacillota</taxon>
        <taxon>Bacilli</taxon>
        <taxon>Bacillales</taxon>
        <taxon>Bacillaceae</taxon>
        <taxon>Virgibacillus</taxon>
    </lineage>
</organism>
<dbReference type="Pfam" id="PF07563">
    <property type="entry name" value="DUF1541"/>
    <property type="match status" value="2"/>
</dbReference>
<comment type="caution">
    <text evidence="4">The sequence shown here is derived from an EMBL/GenBank/DDBJ whole genome shotgun (WGS) entry which is preliminary data.</text>
</comment>
<dbReference type="RefSeq" id="WP_188943930.1">
    <property type="nucleotide sequence ID" value="NZ_BMPN01000007.1"/>
</dbReference>
<protein>
    <recommendedName>
        <fullName evidence="3">DUF1541 domain-containing protein</fullName>
    </recommendedName>
</protein>
<evidence type="ECO:0000259" key="3">
    <source>
        <dbReference type="Pfam" id="PF07563"/>
    </source>
</evidence>
<keyword evidence="2" id="KW-0732">Signal</keyword>
<feature type="compositionally biased region" description="Basic and acidic residues" evidence="1">
    <location>
        <begin position="44"/>
        <end position="53"/>
    </location>
</feature>
<accession>A0ABQ2DX90</accession>
<reference evidence="5" key="1">
    <citation type="journal article" date="2019" name="Int. J. Syst. Evol. Microbiol.">
        <title>The Global Catalogue of Microorganisms (GCM) 10K type strain sequencing project: providing services to taxonomists for standard genome sequencing and annotation.</title>
        <authorList>
            <consortium name="The Broad Institute Genomics Platform"/>
            <consortium name="The Broad Institute Genome Sequencing Center for Infectious Disease"/>
            <person name="Wu L."/>
            <person name="Ma J."/>
        </authorList>
    </citation>
    <scope>NUCLEOTIDE SEQUENCE [LARGE SCALE GENOMIC DNA]</scope>
    <source>
        <strain evidence="5">JCM 30071</strain>
    </source>
</reference>
<dbReference type="PROSITE" id="PS51257">
    <property type="entry name" value="PROKAR_LIPOPROTEIN"/>
    <property type="match status" value="1"/>
</dbReference>
<dbReference type="Gene3D" id="2.30.30.1210">
    <property type="entry name" value="Domain of unknown function DUF1541"/>
    <property type="match status" value="1"/>
</dbReference>
<keyword evidence="5" id="KW-1185">Reference proteome</keyword>
<feature type="signal peptide" evidence="2">
    <location>
        <begin position="1"/>
        <end position="20"/>
    </location>
</feature>
<dbReference type="EMBL" id="BMPN01000007">
    <property type="protein sequence ID" value="GGJ71464.1"/>
    <property type="molecule type" value="Genomic_DNA"/>
</dbReference>
<feature type="region of interest" description="Disordered" evidence="1">
    <location>
        <begin position="25"/>
        <end position="70"/>
    </location>
</feature>
<gene>
    <name evidence="4" type="primary">ydhK</name>
    <name evidence="4" type="ORF">GCM10007111_36330</name>
</gene>
<evidence type="ECO:0000256" key="2">
    <source>
        <dbReference type="SAM" id="SignalP"/>
    </source>
</evidence>
<feature type="chain" id="PRO_5047085584" description="DUF1541 domain-containing protein" evidence="2">
    <location>
        <begin position="21"/>
        <end position="198"/>
    </location>
</feature>
<feature type="domain" description="DUF1541" evidence="3">
    <location>
        <begin position="75"/>
        <end position="125"/>
    </location>
</feature>